<dbReference type="Gene3D" id="1.10.3860.10">
    <property type="entry name" value="Sodium:dicarboxylate symporter"/>
    <property type="match status" value="1"/>
</dbReference>
<feature type="transmembrane region" description="Helical" evidence="7">
    <location>
        <begin position="157"/>
        <end position="175"/>
    </location>
</feature>
<reference evidence="8" key="1">
    <citation type="submission" date="2022-01" db="EMBL/GenBank/DDBJ databases">
        <authorList>
            <person name="Criscuolo A."/>
        </authorList>
    </citation>
    <scope>NUCLEOTIDE SEQUENCE</scope>
    <source>
        <strain evidence="8">CIP111893</strain>
    </source>
</reference>
<evidence type="ECO:0000256" key="6">
    <source>
        <dbReference type="SAM" id="MobiDB-lite"/>
    </source>
</evidence>
<dbReference type="RefSeq" id="WP_236344407.1">
    <property type="nucleotide sequence ID" value="NZ_CAKMMF010000026.1"/>
</dbReference>
<dbReference type="SUPFAM" id="SSF118215">
    <property type="entry name" value="Proton glutamate symport protein"/>
    <property type="match status" value="1"/>
</dbReference>
<comment type="caution">
    <text evidence="8">The sequence shown here is derived from an EMBL/GenBank/DDBJ whole genome shotgun (WGS) entry which is preliminary data.</text>
</comment>
<dbReference type="Pfam" id="PF00375">
    <property type="entry name" value="SDF"/>
    <property type="match status" value="1"/>
</dbReference>
<dbReference type="InterPro" id="IPR001991">
    <property type="entry name" value="Na-dicarboxylate_symporter"/>
</dbReference>
<feature type="compositionally biased region" description="Low complexity" evidence="6">
    <location>
        <begin position="431"/>
        <end position="440"/>
    </location>
</feature>
<feature type="transmembrane region" description="Helical" evidence="7">
    <location>
        <begin position="373"/>
        <end position="393"/>
    </location>
</feature>
<organism evidence="8 9">
    <name type="scientific">Paenibacillus plantiphilus</name>
    <dbReference type="NCBI Taxonomy" id="2905650"/>
    <lineage>
        <taxon>Bacteria</taxon>
        <taxon>Bacillati</taxon>
        <taxon>Bacillota</taxon>
        <taxon>Bacilli</taxon>
        <taxon>Bacillales</taxon>
        <taxon>Paenibacillaceae</taxon>
        <taxon>Paenibacillus</taxon>
    </lineage>
</organism>
<feature type="region of interest" description="Disordered" evidence="6">
    <location>
        <begin position="417"/>
        <end position="440"/>
    </location>
</feature>
<keyword evidence="3 7" id="KW-0812">Transmembrane</keyword>
<protein>
    <submittedName>
        <fullName evidence="8">C4-dicarboxylate transport protein</fullName>
    </submittedName>
</protein>
<comment type="subcellular location">
    <subcellularLocation>
        <location evidence="1">Membrane</location>
        <topology evidence="1">Multi-pass membrane protein</topology>
    </subcellularLocation>
</comment>
<evidence type="ECO:0000256" key="5">
    <source>
        <dbReference type="ARBA" id="ARBA00023136"/>
    </source>
</evidence>
<feature type="transmembrane region" description="Helical" evidence="7">
    <location>
        <begin position="7"/>
        <end position="25"/>
    </location>
</feature>
<dbReference type="InterPro" id="IPR036458">
    <property type="entry name" value="Na:dicarbo_symporter_sf"/>
</dbReference>
<feature type="transmembrane region" description="Helical" evidence="7">
    <location>
        <begin position="75"/>
        <end position="96"/>
    </location>
</feature>
<name>A0ABN8GUT0_9BACL</name>
<keyword evidence="4 7" id="KW-1133">Transmembrane helix</keyword>
<gene>
    <name evidence="8" type="primary">dctA</name>
    <name evidence="8" type="ORF">PAECIP111893_04076</name>
</gene>
<evidence type="ECO:0000256" key="1">
    <source>
        <dbReference type="ARBA" id="ARBA00004141"/>
    </source>
</evidence>
<feature type="transmembrane region" description="Helical" evidence="7">
    <location>
        <begin position="230"/>
        <end position="251"/>
    </location>
</feature>
<dbReference type="PANTHER" id="PTHR42865:SF10">
    <property type="entry name" value="SODIUM:DICARBOXYLATE SYMPORTER FAMILY PROTEIN"/>
    <property type="match status" value="1"/>
</dbReference>
<dbReference type="PRINTS" id="PR00173">
    <property type="entry name" value="EDTRNSPORT"/>
</dbReference>
<sequence length="440" mass="46804">MEWLKSIWTILGSIAAGVMLGLYQPELSLKLVPYGDLYLSFLKMCVIPIMVTAIVSSVGRLLMFPSATKILSRMIIVFISGMFIVSTLGVAVGMLAEPGGGIPASSRAVLGTVLQHNESVVSSVPADIENVGGGLMDFIFNLIPDNIFVALGQGDSLQILFFSVVMGAALGLLSARSGDHQFITMIDLLFKVFQKVIYWSMYMLPFGLLFIMAGQIAGTGPGLMVAMFKFTGLIHIIALIMMIASGIMIAVKLKLSFIESLRSLKESLTIAFGTQNSIATMPSVLDALRSRFKLDADSVNLVVPLGIVICRYSMVMIYSLGLIFIAQLYGVPLGLQELLIIWVGSVLTSIAGAGTPGIVAISMISLVAVPLQLPYSTGVILLMAVNSLINPIITASNIHINCAAAVLIANKSPETEGEADARRKVDGLGGQQPLPGYGVQ</sequence>
<proteinExistence type="predicted"/>
<evidence type="ECO:0000256" key="3">
    <source>
        <dbReference type="ARBA" id="ARBA00022692"/>
    </source>
</evidence>
<dbReference type="PANTHER" id="PTHR42865">
    <property type="entry name" value="PROTON/GLUTAMATE-ASPARTATE SYMPORTER"/>
    <property type="match status" value="1"/>
</dbReference>
<feature type="transmembrane region" description="Helical" evidence="7">
    <location>
        <begin position="196"/>
        <end position="218"/>
    </location>
</feature>
<evidence type="ECO:0000256" key="2">
    <source>
        <dbReference type="ARBA" id="ARBA00022448"/>
    </source>
</evidence>
<evidence type="ECO:0000313" key="8">
    <source>
        <dbReference type="EMBL" id="CAH1216215.1"/>
    </source>
</evidence>
<feature type="transmembrane region" description="Helical" evidence="7">
    <location>
        <begin position="299"/>
        <end position="326"/>
    </location>
</feature>
<feature type="transmembrane region" description="Helical" evidence="7">
    <location>
        <begin position="338"/>
        <end position="361"/>
    </location>
</feature>
<evidence type="ECO:0000256" key="4">
    <source>
        <dbReference type="ARBA" id="ARBA00022989"/>
    </source>
</evidence>
<evidence type="ECO:0000256" key="7">
    <source>
        <dbReference type="SAM" id="Phobius"/>
    </source>
</evidence>
<keyword evidence="9" id="KW-1185">Reference proteome</keyword>
<accession>A0ABN8GUT0</accession>
<dbReference type="Proteomes" id="UP000838686">
    <property type="component" value="Unassembled WGS sequence"/>
</dbReference>
<feature type="transmembrane region" description="Helical" evidence="7">
    <location>
        <begin position="37"/>
        <end position="63"/>
    </location>
</feature>
<dbReference type="EMBL" id="CAKMMF010000026">
    <property type="protein sequence ID" value="CAH1216215.1"/>
    <property type="molecule type" value="Genomic_DNA"/>
</dbReference>
<evidence type="ECO:0000313" key="9">
    <source>
        <dbReference type="Proteomes" id="UP000838686"/>
    </source>
</evidence>
<keyword evidence="5 7" id="KW-0472">Membrane</keyword>
<keyword evidence="2" id="KW-0813">Transport</keyword>